<dbReference type="Gene3D" id="3.40.50.360">
    <property type="match status" value="1"/>
</dbReference>
<keyword evidence="5" id="KW-1185">Reference proteome</keyword>
<accession>A0A1I4JY02</accession>
<dbReference type="InterPro" id="IPR005025">
    <property type="entry name" value="FMN_Rdtase-like_dom"/>
</dbReference>
<evidence type="ECO:0000256" key="1">
    <source>
        <dbReference type="ARBA" id="ARBA00022630"/>
    </source>
</evidence>
<dbReference type="SUPFAM" id="SSF52218">
    <property type="entry name" value="Flavoproteins"/>
    <property type="match status" value="1"/>
</dbReference>
<gene>
    <name evidence="4" type="ORF">SAMN04490355_101486</name>
</gene>
<keyword evidence="2" id="KW-0288">FMN</keyword>
<dbReference type="OrthoDB" id="6398207at2"/>
<dbReference type="Proteomes" id="UP000199520">
    <property type="component" value="Unassembled WGS sequence"/>
</dbReference>
<keyword evidence="1" id="KW-0285">Flavoprotein</keyword>
<name>A0A1I4JY02_9FIRM</name>
<evidence type="ECO:0000256" key="2">
    <source>
        <dbReference type="ARBA" id="ARBA00022643"/>
    </source>
</evidence>
<dbReference type="GO" id="GO:0016491">
    <property type="term" value="F:oxidoreductase activity"/>
    <property type="evidence" value="ECO:0007669"/>
    <property type="project" value="InterPro"/>
</dbReference>
<evidence type="ECO:0000313" key="4">
    <source>
        <dbReference type="EMBL" id="SFL71087.1"/>
    </source>
</evidence>
<dbReference type="AlphaFoldDB" id="A0A1I4JY02"/>
<dbReference type="RefSeq" id="WP_090935916.1">
    <property type="nucleotide sequence ID" value="NZ_FOTS01000014.1"/>
</dbReference>
<dbReference type="PANTHER" id="PTHR43278">
    <property type="entry name" value="NAD(P)H-DEPENDENT FMN-CONTAINING OXIDOREDUCTASE YWQN-RELATED"/>
    <property type="match status" value="1"/>
</dbReference>
<evidence type="ECO:0000313" key="5">
    <source>
        <dbReference type="Proteomes" id="UP000199520"/>
    </source>
</evidence>
<protein>
    <submittedName>
        <fullName evidence="4">NADPH-dependent FMN reductase</fullName>
    </submittedName>
</protein>
<sequence>MKILGISCGRKMSNTEILVKEALMGAQEMGAEVELIRLHDLHIKPCTGCNACVVNLFEKSGPGDCILKDDDFAFIDEKIMECDGLILGSPIYEKSPSGLLKVLNDRMGPSHDVAFRMIAKKIRNEKGITTGRGPDERAFKPRAASLIAVGGSEWDNLALPMLHLFALPLQIEVVDKILVNWVGLPASIVFKEEALQRAHQSGKHVAKTVMNPIADAEYIGESGVCPMCHSKLIEIRNEEHNFPAICGTCGVRGTLQVINNKVKFEIAEEDKAHSHVLLSGKFEHADELMKVSLKPNPNIQELPERLKKYKNYLDYSKPPRS</sequence>
<proteinExistence type="predicted"/>
<dbReference type="PANTHER" id="PTHR43278:SF2">
    <property type="entry name" value="IRON-SULFUR FLAVOPROTEIN"/>
    <property type="match status" value="1"/>
</dbReference>
<feature type="domain" description="NADPH-dependent FMN reductase-like" evidence="3">
    <location>
        <begin position="1"/>
        <end position="116"/>
    </location>
</feature>
<evidence type="ECO:0000259" key="3">
    <source>
        <dbReference type="Pfam" id="PF03358"/>
    </source>
</evidence>
<organism evidence="4 5">
    <name type="scientific">Pelosinus propionicus DSM 13327</name>
    <dbReference type="NCBI Taxonomy" id="1123291"/>
    <lineage>
        <taxon>Bacteria</taxon>
        <taxon>Bacillati</taxon>
        <taxon>Bacillota</taxon>
        <taxon>Negativicutes</taxon>
        <taxon>Selenomonadales</taxon>
        <taxon>Sporomusaceae</taxon>
        <taxon>Pelosinus</taxon>
    </lineage>
</organism>
<dbReference type="InterPro" id="IPR051796">
    <property type="entry name" value="ISF_SsuE-like"/>
</dbReference>
<dbReference type="Pfam" id="PF03358">
    <property type="entry name" value="FMN_red"/>
    <property type="match status" value="1"/>
</dbReference>
<reference evidence="5" key="1">
    <citation type="submission" date="2016-10" db="EMBL/GenBank/DDBJ databases">
        <authorList>
            <person name="Varghese N."/>
            <person name="Submissions S."/>
        </authorList>
    </citation>
    <scope>NUCLEOTIDE SEQUENCE [LARGE SCALE GENOMIC DNA]</scope>
    <source>
        <strain evidence="5">DSM 13327</strain>
    </source>
</reference>
<dbReference type="InterPro" id="IPR029039">
    <property type="entry name" value="Flavoprotein-like_sf"/>
</dbReference>
<dbReference type="EMBL" id="FOTS01000014">
    <property type="protein sequence ID" value="SFL71087.1"/>
    <property type="molecule type" value="Genomic_DNA"/>
</dbReference>
<dbReference type="STRING" id="1123291.SAMN04490355_101486"/>